<feature type="region of interest" description="Disordered" evidence="1">
    <location>
        <begin position="174"/>
        <end position="214"/>
    </location>
</feature>
<protein>
    <submittedName>
        <fullName evidence="2">Uncharacterized protein</fullName>
    </submittedName>
</protein>
<evidence type="ECO:0000256" key="1">
    <source>
        <dbReference type="SAM" id="MobiDB-lite"/>
    </source>
</evidence>
<gene>
    <name evidence="2" type="ORF">DBV05_g8613</name>
</gene>
<keyword evidence="3" id="KW-1185">Reference proteome</keyword>
<evidence type="ECO:0000313" key="3">
    <source>
        <dbReference type="Proteomes" id="UP000325902"/>
    </source>
</evidence>
<name>A0A5N5D4R2_9PEZI</name>
<reference evidence="2 3" key="1">
    <citation type="journal article" date="2019" name="Sci. Rep.">
        <title>A multi-omics analysis of the grapevine pathogen Lasiodiplodia theobromae reveals that temperature affects the expression of virulence- and pathogenicity-related genes.</title>
        <authorList>
            <person name="Felix C."/>
            <person name="Meneses R."/>
            <person name="Goncalves M.F.M."/>
            <person name="Tilleman L."/>
            <person name="Duarte A.S."/>
            <person name="Jorrin-Novo J.V."/>
            <person name="Van de Peer Y."/>
            <person name="Deforce D."/>
            <person name="Van Nieuwerburgh F."/>
            <person name="Esteves A.C."/>
            <person name="Alves A."/>
        </authorList>
    </citation>
    <scope>NUCLEOTIDE SEQUENCE [LARGE SCALE GENOMIC DNA]</scope>
    <source>
        <strain evidence="2 3">LA-SOL3</strain>
    </source>
</reference>
<feature type="compositionally biased region" description="Acidic residues" evidence="1">
    <location>
        <begin position="205"/>
        <end position="214"/>
    </location>
</feature>
<dbReference type="Proteomes" id="UP000325902">
    <property type="component" value="Unassembled WGS sequence"/>
</dbReference>
<dbReference type="AlphaFoldDB" id="A0A5N5D4R2"/>
<proteinExistence type="predicted"/>
<feature type="compositionally biased region" description="Basic and acidic residues" evidence="1">
    <location>
        <begin position="174"/>
        <end position="188"/>
    </location>
</feature>
<comment type="caution">
    <text evidence="2">The sequence shown here is derived from an EMBL/GenBank/DDBJ whole genome shotgun (WGS) entry which is preliminary data.</text>
</comment>
<sequence length="345" mass="38489">MCASRHLPPAVTCPAAAATTTTTEFLATTTAIATTTVSATVTTFKATKTVKLRTTTAAGTTTVTTTTTTTTTATPTATPMFGTDGAEIVCPNRPADFDWVYLATDPLRAFNATAPSKKPPPADERDACLKAVGRAVKRFARHWHPDKAAIHPLHLTPDQLTAVSQHINKGKEFAEADCKGEKRPDDPKAGSSADTSGDGGGGGSDDGEDGDDDLDLDFYRMFGPPWSSDRRWREYEDDRILGEPVGEVWPQWNAEQVRSRELEGPSKREKAFWRVWKRVNKCREKEQPPGQYFHYWYQHGIYWQNSRLKQAYPYGWAPEWEMPPGPMKSFLLRLQSFIEYLITRL</sequence>
<organism evidence="2 3">
    <name type="scientific">Lasiodiplodia theobromae</name>
    <dbReference type="NCBI Taxonomy" id="45133"/>
    <lineage>
        <taxon>Eukaryota</taxon>
        <taxon>Fungi</taxon>
        <taxon>Dikarya</taxon>
        <taxon>Ascomycota</taxon>
        <taxon>Pezizomycotina</taxon>
        <taxon>Dothideomycetes</taxon>
        <taxon>Dothideomycetes incertae sedis</taxon>
        <taxon>Botryosphaeriales</taxon>
        <taxon>Botryosphaeriaceae</taxon>
        <taxon>Lasiodiplodia</taxon>
    </lineage>
</organism>
<accession>A0A5N5D4R2</accession>
<dbReference type="EMBL" id="VCHE01000072">
    <property type="protein sequence ID" value="KAB2572733.1"/>
    <property type="molecule type" value="Genomic_DNA"/>
</dbReference>
<evidence type="ECO:0000313" key="2">
    <source>
        <dbReference type="EMBL" id="KAB2572733.1"/>
    </source>
</evidence>